<name>A0A7K4LX70_9AVES</name>
<dbReference type="EMBL" id="VWPW01027000">
    <property type="protein sequence ID" value="NWJ09325.1"/>
    <property type="molecule type" value="Genomic_DNA"/>
</dbReference>
<sequence length="261" mass="30137">AAEVPRDVRLFLRQHPLLGLGEAGKVRCRLTGHEMPCRLAELQAYTNGRRYQRLTKAAREFDYGKFEPHIVPSTKNPHQLFCKLTLRHINKFPEHVLRHVQGKRYQKALKRYEECQKEGVEYVPACLRQKKQQRRHPDDQVNGSRRPYRKEEFWEPKSSDEDGEETDDSMSDLYPPELFPEKSPAAPHNAESTDDFASDSEEDATKLTGKNGDVNREGNRRRNVSRAPGRKRGKKQSGSLKKKFKSHHGKPPNFKKAPTGK</sequence>
<dbReference type="PANTHER" id="PTHR34348:SF1">
    <property type="entry name" value="SURFEIT LOCUS PROTEIN 2"/>
    <property type="match status" value="1"/>
</dbReference>
<dbReference type="Pfam" id="PF05477">
    <property type="entry name" value="SURF2"/>
    <property type="match status" value="1"/>
</dbReference>
<gene>
    <name evidence="2" type="primary">Surf2</name>
    <name evidence="2" type="ORF">CRYUND_R14245</name>
</gene>
<feature type="compositionally biased region" description="Basic residues" evidence="1">
    <location>
        <begin position="221"/>
        <end position="250"/>
    </location>
</feature>
<dbReference type="Proteomes" id="UP000534426">
    <property type="component" value="Unassembled WGS sequence"/>
</dbReference>
<keyword evidence="3" id="KW-1185">Reference proteome</keyword>
<feature type="non-terminal residue" evidence="2">
    <location>
        <position position="261"/>
    </location>
</feature>
<comment type="caution">
    <text evidence="2">The sequence shown here is derived from an EMBL/GenBank/DDBJ whole genome shotgun (WGS) entry which is preliminary data.</text>
</comment>
<accession>A0A7K4LX70</accession>
<dbReference type="AlphaFoldDB" id="A0A7K4LX70"/>
<evidence type="ECO:0000256" key="1">
    <source>
        <dbReference type="SAM" id="MobiDB-lite"/>
    </source>
</evidence>
<dbReference type="InterPro" id="IPR008833">
    <property type="entry name" value="Surf2"/>
</dbReference>
<feature type="compositionally biased region" description="Basic and acidic residues" evidence="1">
    <location>
        <begin position="149"/>
        <end position="160"/>
    </location>
</feature>
<organism evidence="2 3">
    <name type="scientific">Crypturellus undulatus</name>
    <dbReference type="NCBI Taxonomy" id="48396"/>
    <lineage>
        <taxon>Eukaryota</taxon>
        <taxon>Metazoa</taxon>
        <taxon>Chordata</taxon>
        <taxon>Craniata</taxon>
        <taxon>Vertebrata</taxon>
        <taxon>Euteleostomi</taxon>
        <taxon>Archelosauria</taxon>
        <taxon>Archosauria</taxon>
        <taxon>Dinosauria</taxon>
        <taxon>Saurischia</taxon>
        <taxon>Theropoda</taxon>
        <taxon>Coelurosauria</taxon>
        <taxon>Aves</taxon>
        <taxon>Palaeognathae</taxon>
        <taxon>Tinamiformes</taxon>
        <taxon>Tinamidae</taxon>
        <taxon>Crypturellus</taxon>
    </lineage>
</organism>
<evidence type="ECO:0000313" key="2">
    <source>
        <dbReference type="EMBL" id="NWJ09325.1"/>
    </source>
</evidence>
<evidence type="ECO:0000313" key="3">
    <source>
        <dbReference type="Proteomes" id="UP000534426"/>
    </source>
</evidence>
<feature type="compositionally biased region" description="Acidic residues" evidence="1">
    <location>
        <begin position="192"/>
        <end position="202"/>
    </location>
</feature>
<feature type="region of interest" description="Disordered" evidence="1">
    <location>
        <begin position="130"/>
        <end position="261"/>
    </location>
</feature>
<protein>
    <submittedName>
        <fullName evidence="2">SURF2 protein</fullName>
    </submittedName>
</protein>
<feature type="compositionally biased region" description="Acidic residues" evidence="1">
    <location>
        <begin position="161"/>
        <end position="170"/>
    </location>
</feature>
<dbReference type="PANTHER" id="PTHR34348">
    <property type="entry name" value="SURFEIT LOCUS PROTEIN 2"/>
    <property type="match status" value="1"/>
</dbReference>
<proteinExistence type="predicted"/>
<feature type="non-terminal residue" evidence="2">
    <location>
        <position position="1"/>
    </location>
</feature>
<reference evidence="2 3" key="1">
    <citation type="submission" date="2019-09" db="EMBL/GenBank/DDBJ databases">
        <title>Bird 10,000 Genomes (B10K) Project - Family phase.</title>
        <authorList>
            <person name="Zhang G."/>
        </authorList>
    </citation>
    <scope>NUCLEOTIDE SEQUENCE [LARGE SCALE GENOMIC DNA]</scope>
    <source>
        <strain evidence="2">B10K-MSB-37135</strain>
        <tissue evidence="2">Heart</tissue>
    </source>
</reference>